<dbReference type="Proteomes" id="UP001165960">
    <property type="component" value="Unassembled WGS sequence"/>
</dbReference>
<comment type="caution">
    <text evidence="1">The sequence shown here is derived from an EMBL/GenBank/DDBJ whole genome shotgun (WGS) entry which is preliminary data.</text>
</comment>
<sequence>MYSHRNPTKHFDIIDLDPYGSAAPFVDAAVQSVSNGGLLCVTCTDLGVLASSQYPEACYTKYGGVPLKAAFCHEAALRMVIHMLMTSAARYKRAIQPLVSCSIDFYVRIFVRVVDSASLIKFNASNTSVVFRCSGCGIYTLSSMGRVTKNSNQNKFGPTQGPPVNSTCNFCHSTIHMAGPMYSGSLHNKEFVSAMLKFVQDNTTKFQTSKRMEGMLTVISEEIEAPLFYLPCDLSSTVRTSTPDYLTLASAFINLGYKVSSSHCTAGSLKTDAPPEAIWDVMRHWVKNNPVKIENFPEGAPGLPILAAEPSREVDFTCNPLANTPSRRIKLVRYQMNPEKNWGPKARHRRQDENSKPSKKQKEVHS</sequence>
<evidence type="ECO:0000313" key="2">
    <source>
        <dbReference type="Proteomes" id="UP001165960"/>
    </source>
</evidence>
<keyword evidence="1" id="KW-0489">Methyltransferase</keyword>
<dbReference type="EMBL" id="QTSX02006772">
    <property type="protein sequence ID" value="KAJ9052151.1"/>
    <property type="molecule type" value="Genomic_DNA"/>
</dbReference>
<keyword evidence="1" id="KW-0808">Transferase</keyword>
<name>A0ACC2RQ26_9FUNG</name>
<protein>
    <submittedName>
        <fullName evidence="1">RNA methyltransferase tRNA(M5U54)methyltransferase, variant 2</fullName>
        <ecNumber evidence="1">2.1.1.21</ecNumber>
    </submittedName>
</protein>
<proteinExistence type="predicted"/>
<keyword evidence="2" id="KW-1185">Reference proteome</keyword>
<accession>A0ACC2RQ26</accession>
<dbReference type="EC" id="2.1.1.21" evidence="1"/>
<organism evidence="1 2">
    <name type="scientific">Entomophthora muscae</name>
    <dbReference type="NCBI Taxonomy" id="34485"/>
    <lineage>
        <taxon>Eukaryota</taxon>
        <taxon>Fungi</taxon>
        <taxon>Fungi incertae sedis</taxon>
        <taxon>Zoopagomycota</taxon>
        <taxon>Entomophthoromycotina</taxon>
        <taxon>Entomophthoromycetes</taxon>
        <taxon>Entomophthorales</taxon>
        <taxon>Entomophthoraceae</taxon>
        <taxon>Entomophthora</taxon>
    </lineage>
</organism>
<gene>
    <name evidence="1" type="primary">TRM1_6</name>
    <name evidence="1" type="ORF">DSO57_1037075</name>
</gene>
<evidence type="ECO:0000313" key="1">
    <source>
        <dbReference type="EMBL" id="KAJ9052151.1"/>
    </source>
</evidence>
<reference evidence="1" key="1">
    <citation type="submission" date="2022-04" db="EMBL/GenBank/DDBJ databases">
        <title>Genome of the entomopathogenic fungus Entomophthora muscae.</title>
        <authorList>
            <person name="Elya C."/>
            <person name="Lovett B.R."/>
            <person name="Lee E."/>
            <person name="Macias A.M."/>
            <person name="Hajek A.E."/>
            <person name="De Bivort B.L."/>
            <person name="Kasson M.T."/>
            <person name="De Fine Licht H.H."/>
            <person name="Stajich J.E."/>
        </authorList>
    </citation>
    <scope>NUCLEOTIDE SEQUENCE</scope>
    <source>
        <strain evidence="1">Berkeley</strain>
    </source>
</reference>